<proteinExistence type="predicted"/>
<keyword evidence="2" id="KW-0695">RNA-directed DNA polymerase</keyword>
<keyword evidence="2" id="KW-0548">Nucleotidyltransferase</keyword>
<keyword evidence="2" id="KW-0808">Transferase</keyword>
<evidence type="ECO:0000313" key="2">
    <source>
        <dbReference type="EMBL" id="GFC72748.1"/>
    </source>
</evidence>
<dbReference type="GO" id="GO:0003964">
    <property type="term" value="F:RNA-directed DNA polymerase activity"/>
    <property type="evidence" value="ECO:0007669"/>
    <property type="project" value="UniProtKB-KW"/>
</dbReference>
<evidence type="ECO:0000256" key="1">
    <source>
        <dbReference type="SAM" id="MobiDB-lite"/>
    </source>
</evidence>
<organism evidence="2">
    <name type="scientific">Tanacetum cinerariifolium</name>
    <name type="common">Dalmatian daisy</name>
    <name type="synonym">Chrysanthemum cinerariifolium</name>
    <dbReference type="NCBI Taxonomy" id="118510"/>
    <lineage>
        <taxon>Eukaryota</taxon>
        <taxon>Viridiplantae</taxon>
        <taxon>Streptophyta</taxon>
        <taxon>Embryophyta</taxon>
        <taxon>Tracheophyta</taxon>
        <taxon>Spermatophyta</taxon>
        <taxon>Magnoliopsida</taxon>
        <taxon>eudicotyledons</taxon>
        <taxon>Gunneridae</taxon>
        <taxon>Pentapetalae</taxon>
        <taxon>asterids</taxon>
        <taxon>campanulids</taxon>
        <taxon>Asterales</taxon>
        <taxon>Asteraceae</taxon>
        <taxon>Asteroideae</taxon>
        <taxon>Anthemideae</taxon>
        <taxon>Anthemidinae</taxon>
        <taxon>Tanacetum</taxon>
    </lineage>
</organism>
<name>A0A699QW23_TANCI</name>
<gene>
    <name evidence="2" type="ORF">Tci_844718</name>
</gene>
<reference evidence="2" key="1">
    <citation type="journal article" date="2019" name="Sci. Rep.">
        <title>Draft genome of Tanacetum cinerariifolium, the natural source of mosquito coil.</title>
        <authorList>
            <person name="Yamashiro T."/>
            <person name="Shiraishi A."/>
            <person name="Satake H."/>
            <person name="Nakayama K."/>
        </authorList>
    </citation>
    <scope>NUCLEOTIDE SEQUENCE</scope>
</reference>
<protein>
    <submittedName>
        <fullName evidence="2">Reverse transcriptase domain-containing protein</fullName>
    </submittedName>
</protein>
<accession>A0A699QW23</accession>
<feature type="compositionally biased region" description="Polar residues" evidence="1">
    <location>
        <begin position="68"/>
        <end position="81"/>
    </location>
</feature>
<dbReference type="AlphaFoldDB" id="A0A699QW23"/>
<feature type="region of interest" description="Disordered" evidence="1">
    <location>
        <begin position="67"/>
        <end position="87"/>
    </location>
</feature>
<dbReference type="EMBL" id="BKCJ011039287">
    <property type="protein sequence ID" value="GFC72748.1"/>
    <property type="molecule type" value="Genomic_DNA"/>
</dbReference>
<sequence length="124" mass="13802">MGKIKEMLRAFPHHGFMELAQIDAFYNGLNDNDQDSLNAPAGGNLLSKTIREALKIIENKSKVHYSRNKPNVSRMNTTSRENVSKTNDRIDKLADQISTLVDIFAKKVVAPAPVKAVEESYVTA</sequence>
<comment type="caution">
    <text evidence="2">The sequence shown here is derived from an EMBL/GenBank/DDBJ whole genome shotgun (WGS) entry which is preliminary data.</text>
</comment>